<evidence type="ECO:0008006" key="3">
    <source>
        <dbReference type="Google" id="ProtNLM"/>
    </source>
</evidence>
<protein>
    <recommendedName>
        <fullName evidence="3">DUF748 domain-containing protein</fullName>
    </recommendedName>
</protein>
<dbReference type="EMBL" id="QPGA01000010">
    <property type="protein sequence ID" value="RDE51189.1"/>
    <property type="molecule type" value="Genomic_DNA"/>
</dbReference>
<sequence length="260" mass="26831">AIAILSDSKGVIDIGLPVSGDLGDPEFSYGAVIGKAFGNLIAGIITAPFRALGALFGAGSDAKLDSIDFEPGRAALAPPEREKLAAVAGAMKERKTLTLVVPPAQSAEVDTPALKSLAVRTAIVARMGLELTPGEDPGPVDAANPRAQVAIEAVFSERYAPEVLALVKQRALAAAPPGGKSAAAPPPAFYQNLVERMIKEQPVSDEELARLATRRGEAIVAEMTAVDGVDAKRVQLGKARPASAATNKAVTLQLELEVAK</sequence>
<comment type="caution">
    <text evidence="1">The sequence shown here is derived from an EMBL/GenBank/DDBJ whole genome shotgun (WGS) entry which is preliminary data.</text>
</comment>
<name>A0A369XRZ4_9PROT</name>
<dbReference type="Pfam" id="PF05359">
    <property type="entry name" value="DUF748"/>
    <property type="match status" value="1"/>
</dbReference>
<proteinExistence type="predicted"/>
<dbReference type="InterPro" id="IPR008023">
    <property type="entry name" value="DUF748"/>
</dbReference>
<organism evidence="1 2">
    <name type="scientific">Candidatus Accumulibacter meliphilus</name>
    <dbReference type="NCBI Taxonomy" id="2211374"/>
    <lineage>
        <taxon>Bacteria</taxon>
        <taxon>Pseudomonadati</taxon>
        <taxon>Pseudomonadota</taxon>
        <taxon>Betaproteobacteria</taxon>
        <taxon>Candidatus Accumulibacter</taxon>
    </lineage>
</organism>
<dbReference type="Proteomes" id="UP000253831">
    <property type="component" value="Unassembled WGS sequence"/>
</dbReference>
<gene>
    <name evidence="1" type="ORF">DVS81_07730</name>
</gene>
<accession>A0A369XRZ4</accession>
<dbReference type="AlphaFoldDB" id="A0A369XRZ4"/>
<evidence type="ECO:0000313" key="2">
    <source>
        <dbReference type="Proteomes" id="UP000253831"/>
    </source>
</evidence>
<evidence type="ECO:0000313" key="1">
    <source>
        <dbReference type="EMBL" id="RDE51189.1"/>
    </source>
</evidence>
<feature type="non-terminal residue" evidence="1">
    <location>
        <position position="1"/>
    </location>
</feature>
<reference evidence="1 2" key="1">
    <citation type="submission" date="2018-05" db="EMBL/GenBank/DDBJ databases">
        <title>Integrated omic analyses show evidence that a Ca. Accumulibacter phosphatis strain performs denitrification under micro-aerobic conditions.</title>
        <authorList>
            <person name="Camejo P.Y."/>
            <person name="Katherine M.D."/>
            <person name="Daniel N.R."/>
        </authorList>
    </citation>
    <scope>NUCLEOTIDE SEQUENCE [LARGE SCALE GENOMIC DNA]</scope>
    <source>
        <strain evidence="1">UW-LDO-IC</strain>
    </source>
</reference>